<dbReference type="InterPro" id="IPR044810">
    <property type="entry name" value="WRKY_plant"/>
</dbReference>
<feature type="region of interest" description="Disordered" evidence="7">
    <location>
        <begin position="202"/>
        <end position="222"/>
    </location>
</feature>
<dbReference type="GO" id="GO:0010150">
    <property type="term" value="P:leaf senescence"/>
    <property type="evidence" value="ECO:0007669"/>
    <property type="project" value="UniProtKB-ARBA"/>
</dbReference>
<dbReference type="Gene3D" id="2.20.25.80">
    <property type="entry name" value="WRKY domain"/>
    <property type="match status" value="1"/>
</dbReference>
<dbReference type="PANTHER" id="PTHR32096">
    <property type="entry name" value="WRKY TRANSCRIPTION FACTOR 30-RELATED-RELATED"/>
    <property type="match status" value="1"/>
</dbReference>
<proteinExistence type="inferred from homology"/>
<evidence type="ECO:0000256" key="5">
    <source>
        <dbReference type="ARBA" id="ARBA00023242"/>
    </source>
</evidence>
<dbReference type="FunFam" id="2.20.25.80:FF:000009">
    <property type="entry name" value="WRKY transcription factor 53"/>
    <property type="match status" value="1"/>
</dbReference>
<comment type="similarity">
    <text evidence="6">Belongs to the WRKY group III family.</text>
</comment>
<reference evidence="9 10" key="1">
    <citation type="submission" date="2024-02" db="EMBL/GenBank/DDBJ databases">
        <authorList>
            <person name="Vignale AGUSTIN F."/>
            <person name="Sosa J E."/>
            <person name="Modenutti C."/>
        </authorList>
    </citation>
    <scope>NUCLEOTIDE SEQUENCE [LARGE SCALE GENOMIC DNA]</scope>
</reference>
<sequence>MEKACNWEQETLINELNQGRELANKLKNYLDTMKSTESCEYLLQKIVSSYDKALSMLKLSALVGETFPVTGMLESPHSTAGSPRSEGSDRDCKDQSNKIIFKKRKILPRWSEKVTICSGTGLEGPIDDGHSWRKYGQKDILGANFPRAYYRCTHRHAQGCLATKQVQRSDEDPSLFEITYRGRHTCIQASHLTPKFASLERKSPKQNNAHSQPQQQEEIQRQSQEIKVNFGTGLKVEIEPGELGIRKEIFPSFSFPSTPIEPENLENHFFLEAMKENNFMGTYSPPFISPATSESNYFPLSPQEMNNFGIGHHLQSSESDLTDIISAPTSGTNSPIGNLDFSHDQVDFDPDFPDILAYFS</sequence>
<dbReference type="SUPFAM" id="SSF118290">
    <property type="entry name" value="WRKY DNA-binding domain"/>
    <property type="match status" value="1"/>
</dbReference>
<dbReference type="GO" id="GO:0042542">
    <property type="term" value="P:response to hydrogen peroxide"/>
    <property type="evidence" value="ECO:0007669"/>
    <property type="project" value="UniProtKB-ARBA"/>
</dbReference>
<dbReference type="GO" id="GO:0009751">
    <property type="term" value="P:response to salicylic acid"/>
    <property type="evidence" value="ECO:0007669"/>
    <property type="project" value="UniProtKB-ARBA"/>
</dbReference>
<organism evidence="9 10">
    <name type="scientific">Ilex paraguariensis</name>
    <name type="common">yerba mate</name>
    <dbReference type="NCBI Taxonomy" id="185542"/>
    <lineage>
        <taxon>Eukaryota</taxon>
        <taxon>Viridiplantae</taxon>
        <taxon>Streptophyta</taxon>
        <taxon>Embryophyta</taxon>
        <taxon>Tracheophyta</taxon>
        <taxon>Spermatophyta</taxon>
        <taxon>Magnoliopsida</taxon>
        <taxon>eudicotyledons</taxon>
        <taxon>Gunneridae</taxon>
        <taxon>Pentapetalae</taxon>
        <taxon>asterids</taxon>
        <taxon>campanulids</taxon>
        <taxon>Aquifoliales</taxon>
        <taxon>Aquifoliaceae</taxon>
        <taxon>Ilex</taxon>
    </lineage>
</organism>
<dbReference type="InterPro" id="IPR036576">
    <property type="entry name" value="WRKY_dom_sf"/>
</dbReference>
<keyword evidence="3" id="KW-0238">DNA-binding</keyword>
<keyword evidence="4" id="KW-0804">Transcription</keyword>
<keyword evidence="5" id="KW-0539">Nucleus</keyword>
<dbReference type="PROSITE" id="PS50811">
    <property type="entry name" value="WRKY"/>
    <property type="match status" value="1"/>
</dbReference>
<protein>
    <recommendedName>
        <fullName evidence="8">WRKY domain-containing protein</fullName>
    </recommendedName>
</protein>
<evidence type="ECO:0000256" key="4">
    <source>
        <dbReference type="ARBA" id="ARBA00023163"/>
    </source>
</evidence>
<feature type="compositionally biased region" description="Low complexity" evidence="7">
    <location>
        <begin position="211"/>
        <end position="222"/>
    </location>
</feature>
<dbReference type="GO" id="GO:0005634">
    <property type="term" value="C:nucleus"/>
    <property type="evidence" value="ECO:0007669"/>
    <property type="project" value="UniProtKB-SubCell"/>
</dbReference>
<feature type="region of interest" description="Disordered" evidence="7">
    <location>
        <begin position="73"/>
        <end position="93"/>
    </location>
</feature>
<evidence type="ECO:0000256" key="2">
    <source>
        <dbReference type="ARBA" id="ARBA00023015"/>
    </source>
</evidence>
<evidence type="ECO:0000256" key="7">
    <source>
        <dbReference type="SAM" id="MobiDB-lite"/>
    </source>
</evidence>
<evidence type="ECO:0000259" key="8">
    <source>
        <dbReference type="PROSITE" id="PS50811"/>
    </source>
</evidence>
<accession>A0ABC8T8Q2</accession>
<keyword evidence="10" id="KW-1185">Reference proteome</keyword>
<dbReference type="GO" id="GO:0010193">
    <property type="term" value="P:response to ozone"/>
    <property type="evidence" value="ECO:0007669"/>
    <property type="project" value="UniProtKB-ARBA"/>
</dbReference>
<dbReference type="GO" id="GO:0003677">
    <property type="term" value="F:DNA binding"/>
    <property type="evidence" value="ECO:0007669"/>
    <property type="project" value="UniProtKB-KW"/>
</dbReference>
<dbReference type="EMBL" id="CAUOFW020004458">
    <property type="protein sequence ID" value="CAK9165797.1"/>
    <property type="molecule type" value="Genomic_DNA"/>
</dbReference>
<dbReference type="AlphaFoldDB" id="A0ABC8T8Q2"/>
<dbReference type="SMART" id="SM00774">
    <property type="entry name" value="WRKY"/>
    <property type="match status" value="1"/>
</dbReference>
<evidence type="ECO:0000256" key="1">
    <source>
        <dbReference type="ARBA" id="ARBA00004123"/>
    </source>
</evidence>
<dbReference type="Pfam" id="PF03106">
    <property type="entry name" value="WRKY"/>
    <property type="match status" value="1"/>
</dbReference>
<gene>
    <name evidence="9" type="ORF">ILEXP_LOCUS34967</name>
</gene>
<dbReference type="Proteomes" id="UP001642360">
    <property type="component" value="Unassembled WGS sequence"/>
</dbReference>
<evidence type="ECO:0000313" key="10">
    <source>
        <dbReference type="Proteomes" id="UP001642360"/>
    </source>
</evidence>
<dbReference type="PANTHER" id="PTHR32096:SF133">
    <property type="entry name" value="WRKY TRANSCRIPTION FACTOR 41-RELATED"/>
    <property type="match status" value="1"/>
</dbReference>
<keyword evidence="2" id="KW-0805">Transcription regulation</keyword>
<comment type="caution">
    <text evidence="9">The sequence shown here is derived from an EMBL/GenBank/DDBJ whole genome shotgun (WGS) entry which is preliminary data.</text>
</comment>
<dbReference type="InterPro" id="IPR003657">
    <property type="entry name" value="WRKY_dom"/>
</dbReference>
<feature type="domain" description="WRKY" evidence="8">
    <location>
        <begin position="121"/>
        <end position="184"/>
    </location>
</feature>
<evidence type="ECO:0000256" key="6">
    <source>
        <dbReference type="ARBA" id="ARBA00060850"/>
    </source>
</evidence>
<evidence type="ECO:0000313" key="9">
    <source>
        <dbReference type="EMBL" id="CAK9165797.1"/>
    </source>
</evidence>
<name>A0ABC8T8Q2_9AQUA</name>
<comment type="subcellular location">
    <subcellularLocation>
        <location evidence="1">Nucleus</location>
    </subcellularLocation>
</comment>
<evidence type="ECO:0000256" key="3">
    <source>
        <dbReference type="ARBA" id="ARBA00023125"/>
    </source>
</evidence>